<dbReference type="PANTHER" id="PTHR30595:SF6">
    <property type="entry name" value="SCHLAFEN ALBA-2 DOMAIN-CONTAINING PROTEIN"/>
    <property type="match status" value="1"/>
</dbReference>
<dbReference type="EMBL" id="JAHLFW010000005">
    <property type="protein sequence ID" value="MBU3836850.1"/>
    <property type="molecule type" value="Genomic_DNA"/>
</dbReference>
<comment type="caution">
    <text evidence="2">The sequence shown here is derived from an EMBL/GenBank/DDBJ whole genome shotgun (WGS) entry which is preliminary data.</text>
</comment>
<accession>A0A948WVP2</accession>
<dbReference type="InterPro" id="IPR038475">
    <property type="entry name" value="RecG_C_sf"/>
</dbReference>
<dbReference type="Gene3D" id="3.30.565.60">
    <property type="match status" value="1"/>
</dbReference>
<sequence length="553" mass="63871">MNEKDLQEFLLRNYGHENAACEWKEYKSLKHTLKGDAGRDLISYVSAISNMEGGSIVMGVKDKTLDIVGIQDFHTYTVDNLCLALLDNCANLPTEGLCLEEFKTIDTQKTVWILHVPKHQLRLPVYAHSKAWQRQDEHLIEMTSSRLVTILNEVEQRIDWSGELIPEASLADLDEEALVKARFEYKKCHPRLAEEVDKWDNITLLNRAGVAVKGVLTKAAILLLGKEESVHLIRPAVAQITWILMDENDTKIDYEHKSIPFILTVDKILSLIRNLTIREMPGNTLFPDTMKQYDDYSIREALHNCIAHQDYTLQERITLIEQPGSLLFSNGGTFLPQTLENALEQDGPQKYYRNFCLCQGMVNFNMIDTIGRGIKKIFTEQQKRFFPMPDYVIDCDKKEVKVRIYGKMIDEKYVELLKQIPDLSLNECIALDCVQKHKPIQADIAKKLKAKGYIEKIKSEWFISEYIARETKQLPDYVKQKGLGRKYYKDMILRLLSKNKKGLGREDIDNLLLDMVPKFSKNPLSYIGNLLSEMKNKDNTIYLDGNRWKIDKK</sequence>
<organism evidence="2 3">
    <name type="scientific">Candidatus Phocaeicola faecigallinarum</name>
    <dbReference type="NCBI Taxonomy" id="2838732"/>
    <lineage>
        <taxon>Bacteria</taxon>
        <taxon>Pseudomonadati</taxon>
        <taxon>Bacteroidota</taxon>
        <taxon>Bacteroidia</taxon>
        <taxon>Bacteroidales</taxon>
        <taxon>Bacteroidaceae</taxon>
        <taxon>Phocaeicola</taxon>
    </lineage>
</organism>
<protein>
    <submittedName>
        <fullName evidence="2">DNA binding domain-containing protein</fullName>
    </submittedName>
</protein>
<dbReference type="PANTHER" id="PTHR30595">
    <property type="entry name" value="GLPR-RELATED TRANSCRIPTIONAL REPRESSOR"/>
    <property type="match status" value="1"/>
</dbReference>
<dbReference type="Pfam" id="PF04326">
    <property type="entry name" value="SLFN_AlbA_2"/>
    <property type="match status" value="1"/>
</dbReference>
<evidence type="ECO:0000313" key="3">
    <source>
        <dbReference type="Proteomes" id="UP000783796"/>
    </source>
</evidence>
<name>A0A948WVP2_9BACT</name>
<proteinExistence type="predicted"/>
<dbReference type="InterPro" id="IPR038461">
    <property type="entry name" value="Schlafen_AlbA_2_dom_sf"/>
</dbReference>
<reference evidence="2" key="2">
    <citation type="submission" date="2021-04" db="EMBL/GenBank/DDBJ databases">
        <authorList>
            <person name="Gilroy R."/>
        </authorList>
    </citation>
    <scope>NUCLEOTIDE SEQUENCE</scope>
    <source>
        <strain evidence="2">G4-2901</strain>
    </source>
</reference>
<evidence type="ECO:0000313" key="2">
    <source>
        <dbReference type="EMBL" id="MBU3836850.1"/>
    </source>
</evidence>
<dbReference type="Gene3D" id="3.30.950.30">
    <property type="entry name" value="Schlafen, AAA domain"/>
    <property type="match status" value="1"/>
</dbReference>
<dbReference type="Proteomes" id="UP000783796">
    <property type="component" value="Unassembled WGS sequence"/>
</dbReference>
<dbReference type="InterPro" id="IPR007421">
    <property type="entry name" value="Schlafen_AlbA_2_dom"/>
</dbReference>
<reference evidence="2" key="1">
    <citation type="journal article" date="2021" name="PeerJ">
        <title>Extensive microbial diversity within the chicken gut microbiome revealed by metagenomics and culture.</title>
        <authorList>
            <person name="Gilroy R."/>
            <person name="Ravi A."/>
            <person name="Getino M."/>
            <person name="Pursley I."/>
            <person name="Horton D.L."/>
            <person name="Alikhan N.F."/>
            <person name="Baker D."/>
            <person name="Gharbi K."/>
            <person name="Hall N."/>
            <person name="Watson M."/>
            <person name="Adriaenssens E.M."/>
            <person name="Foster-Nyarko E."/>
            <person name="Jarju S."/>
            <person name="Secka A."/>
            <person name="Antonio M."/>
            <person name="Oren A."/>
            <person name="Chaudhuri R.R."/>
            <person name="La Ragione R."/>
            <person name="Hildebrand F."/>
            <person name="Pallen M.J."/>
        </authorList>
    </citation>
    <scope>NUCLEOTIDE SEQUENCE</scope>
    <source>
        <strain evidence="2">G4-2901</strain>
    </source>
</reference>
<dbReference type="AlphaFoldDB" id="A0A948WVP2"/>
<gene>
    <name evidence="2" type="ORF">H9777_00680</name>
</gene>
<evidence type="ECO:0000259" key="1">
    <source>
        <dbReference type="Pfam" id="PF04326"/>
    </source>
</evidence>
<feature type="domain" description="Schlafen AlbA-2" evidence="1">
    <location>
        <begin position="17"/>
        <end position="141"/>
    </location>
</feature>